<sequence length="118" mass="12634">MHLKQIVDALHLKILTQPIGLDEIEPTGGYASDLLSCVMSSAQRGNVWVTLQSHLNIVAVAALLDLAAIIITEGAQPDPATLEKAEQEGVVLLSTPLPTYTVVGKLWELGIRNPETTP</sequence>
<dbReference type="SUPFAM" id="SSF75138">
    <property type="entry name" value="HprK N-terminal domain-like"/>
    <property type="match status" value="1"/>
</dbReference>
<evidence type="ECO:0000313" key="2">
    <source>
        <dbReference type="EMBL" id="MDT8897485.1"/>
    </source>
</evidence>
<dbReference type="Pfam" id="PF07085">
    <property type="entry name" value="DRTGG"/>
    <property type="match status" value="1"/>
</dbReference>
<gene>
    <name evidence="2" type="ORF">QYE77_04335</name>
</gene>
<organism evidence="2 3">
    <name type="scientific">Thermanaerothrix solaris</name>
    <dbReference type="NCBI Taxonomy" id="3058434"/>
    <lineage>
        <taxon>Bacteria</taxon>
        <taxon>Bacillati</taxon>
        <taxon>Chloroflexota</taxon>
        <taxon>Anaerolineae</taxon>
        <taxon>Anaerolineales</taxon>
        <taxon>Anaerolineaceae</taxon>
        <taxon>Thermanaerothrix</taxon>
    </lineage>
</organism>
<dbReference type="Gene3D" id="3.40.1390.20">
    <property type="entry name" value="HprK N-terminal domain-like"/>
    <property type="match status" value="1"/>
</dbReference>
<dbReference type="RefSeq" id="WP_315624141.1">
    <property type="nucleotide sequence ID" value="NZ_JAUHMF010000001.1"/>
</dbReference>
<name>A0ABU3NKW5_9CHLR</name>
<dbReference type="Proteomes" id="UP001254165">
    <property type="component" value="Unassembled WGS sequence"/>
</dbReference>
<evidence type="ECO:0000259" key="1">
    <source>
        <dbReference type="Pfam" id="PF07085"/>
    </source>
</evidence>
<dbReference type="EMBL" id="JAUHMF010000001">
    <property type="protein sequence ID" value="MDT8897485.1"/>
    <property type="molecule type" value="Genomic_DNA"/>
</dbReference>
<feature type="domain" description="DRTGG" evidence="1">
    <location>
        <begin position="57"/>
        <end position="106"/>
    </location>
</feature>
<dbReference type="InterPro" id="IPR028979">
    <property type="entry name" value="Ser_kin/Pase_Hpr-like_N_sf"/>
</dbReference>
<reference evidence="2 3" key="1">
    <citation type="submission" date="2023-07" db="EMBL/GenBank/DDBJ databases">
        <title>Novel species of Thermanaerothrix with wide hydrolytic capabilities.</title>
        <authorList>
            <person name="Zayulina K.S."/>
            <person name="Podosokorskaya O.A."/>
            <person name="Elcheninov A.G."/>
        </authorList>
    </citation>
    <scope>NUCLEOTIDE SEQUENCE [LARGE SCALE GENOMIC DNA]</scope>
    <source>
        <strain evidence="2 3">4228-RoL</strain>
    </source>
</reference>
<evidence type="ECO:0000313" key="3">
    <source>
        <dbReference type="Proteomes" id="UP001254165"/>
    </source>
</evidence>
<accession>A0ABU3NKW5</accession>
<proteinExistence type="predicted"/>
<keyword evidence="3" id="KW-1185">Reference proteome</keyword>
<comment type="caution">
    <text evidence="2">The sequence shown here is derived from an EMBL/GenBank/DDBJ whole genome shotgun (WGS) entry which is preliminary data.</text>
</comment>
<dbReference type="InterPro" id="IPR010766">
    <property type="entry name" value="DRTGG"/>
</dbReference>
<protein>
    <submittedName>
        <fullName evidence="2">DRTGG domain-containing protein</fullName>
    </submittedName>
</protein>